<reference evidence="1" key="1">
    <citation type="submission" date="2022-07" db="EMBL/GenBank/DDBJ databases">
        <title>Phylogenomic reconstructions and comparative analyses of Kickxellomycotina fungi.</title>
        <authorList>
            <person name="Reynolds N.K."/>
            <person name="Stajich J.E."/>
            <person name="Barry K."/>
            <person name="Grigoriev I.V."/>
            <person name="Crous P."/>
            <person name="Smith M.E."/>
        </authorList>
    </citation>
    <scope>NUCLEOTIDE SEQUENCE</scope>
    <source>
        <strain evidence="1">Benny 63K</strain>
    </source>
</reference>
<proteinExistence type="predicted"/>
<evidence type="ECO:0000313" key="1">
    <source>
        <dbReference type="EMBL" id="KAJ1891556.1"/>
    </source>
</evidence>
<evidence type="ECO:0000313" key="2">
    <source>
        <dbReference type="Proteomes" id="UP001150581"/>
    </source>
</evidence>
<protein>
    <submittedName>
        <fullName evidence="1">Uncharacterized protein</fullName>
    </submittedName>
</protein>
<feature type="non-terminal residue" evidence="1">
    <location>
        <position position="1"/>
    </location>
</feature>
<dbReference type="EMBL" id="JANBPG010001137">
    <property type="protein sequence ID" value="KAJ1891556.1"/>
    <property type="molecule type" value="Genomic_DNA"/>
</dbReference>
<name>A0ACC1IGM1_9FUNG</name>
<comment type="caution">
    <text evidence="1">The sequence shown here is derived from an EMBL/GenBank/DDBJ whole genome shotgun (WGS) entry which is preliminary data.</text>
</comment>
<dbReference type="Proteomes" id="UP001150581">
    <property type="component" value="Unassembled WGS sequence"/>
</dbReference>
<organism evidence="1 2">
    <name type="scientific">Kickxella alabastrina</name>
    <dbReference type="NCBI Taxonomy" id="61397"/>
    <lineage>
        <taxon>Eukaryota</taxon>
        <taxon>Fungi</taxon>
        <taxon>Fungi incertae sedis</taxon>
        <taxon>Zoopagomycota</taxon>
        <taxon>Kickxellomycotina</taxon>
        <taxon>Kickxellomycetes</taxon>
        <taxon>Kickxellales</taxon>
        <taxon>Kickxellaceae</taxon>
        <taxon>Kickxella</taxon>
    </lineage>
</organism>
<gene>
    <name evidence="1" type="ORF">LPJ66_006851</name>
</gene>
<keyword evidence="2" id="KW-1185">Reference proteome</keyword>
<sequence length="113" mass="12752">KRGSEDTAAGLTYLFDLDMAYTYGASADFSIDAKTYGNISHFFNHSCDPNMEIRQVFIEHRDPRLHRLAFFSTRDIDLGEELTFGYSPSASDEGTVSFDCRCGSNICRGRINF</sequence>
<accession>A0ACC1IGM1</accession>